<protein>
    <submittedName>
        <fullName evidence="2">Uncharacterized protein</fullName>
    </submittedName>
</protein>
<name>A0A5N7CRP5_9EURO</name>
<dbReference type="EMBL" id="ML736953">
    <property type="protein sequence ID" value="KAE8396910.1"/>
    <property type="molecule type" value="Genomic_DNA"/>
</dbReference>
<reference evidence="2 3" key="1">
    <citation type="submission" date="2019-04" db="EMBL/GenBank/DDBJ databases">
        <authorList>
            <consortium name="DOE Joint Genome Institute"/>
            <person name="Mondo S."/>
            <person name="Kjaerbolling I."/>
            <person name="Vesth T."/>
            <person name="Frisvad J.C."/>
            <person name="Nybo J.L."/>
            <person name="Theobald S."/>
            <person name="Kildgaard S."/>
            <person name="Isbrandt T."/>
            <person name="Kuo A."/>
            <person name="Sato A."/>
            <person name="Lyhne E.K."/>
            <person name="Kogle M.E."/>
            <person name="Wiebenga A."/>
            <person name="Kun R.S."/>
            <person name="Lubbers R.J."/>
            <person name="Makela M.R."/>
            <person name="Barry K."/>
            <person name="Chovatia M."/>
            <person name="Clum A."/>
            <person name="Daum C."/>
            <person name="Haridas S."/>
            <person name="He G."/>
            <person name="LaButti K."/>
            <person name="Lipzen A."/>
            <person name="Riley R."/>
            <person name="Salamov A."/>
            <person name="Simmons B.A."/>
            <person name="Magnuson J.K."/>
            <person name="Henrissat B."/>
            <person name="Mortensen U.H."/>
            <person name="Larsen T.O."/>
            <person name="Devries R.P."/>
            <person name="Grigoriev I.V."/>
            <person name="Machida M."/>
            <person name="Baker S.E."/>
            <person name="Andersen M.R."/>
            <person name="Cantor M.N."/>
            <person name="Hua S.X."/>
        </authorList>
    </citation>
    <scope>NUCLEOTIDE SEQUENCE [LARGE SCALE GENOMIC DNA]</scope>
    <source>
        <strain evidence="2 3">CBS 119388</strain>
    </source>
</reference>
<organism evidence="2 3">
    <name type="scientific">Aspergillus pseudonomiae</name>
    <dbReference type="NCBI Taxonomy" id="1506151"/>
    <lineage>
        <taxon>Eukaryota</taxon>
        <taxon>Fungi</taxon>
        <taxon>Dikarya</taxon>
        <taxon>Ascomycota</taxon>
        <taxon>Pezizomycotina</taxon>
        <taxon>Eurotiomycetes</taxon>
        <taxon>Eurotiomycetidae</taxon>
        <taxon>Eurotiales</taxon>
        <taxon>Aspergillaceae</taxon>
        <taxon>Aspergillus</taxon>
        <taxon>Aspergillus subgen. Circumdati</taxon>
    </lineage>
</organism>
<evidence type="ECO:0000256" key="1">
    <source>
        <dbReference type="SAM" id="MobiDB-lite"/>
    </source>
</evidence>
<feature type="compositionally biased region" description="Polar residues" evidence="1">
    <location>
        <begin position="106"/>
        <end position="118"/>
    </location>
</feature>
<accession>A0A5N7CRP5</accession>
<proteinExistence type="predicted"/>
<dbReference type="GeneID" id="43673982"/>
<sequence>MPALTREFRTEQDLGIGYNQHLPLQESVWFGHYPLNLSMPTNRASMPSLTPEFRTEWNHDIDYNQDLPIQDNVPFGHYPLDPEADPMLEFVNLSPHPELTIDVPGQTPSAETSHNPVQDSPEHSTPKPVEQSRGTSSAPYPPSPLEKAKDKLSKRYHKGLEIMCEKEVEETGEINPDKIARSIYASYSILRPDLEIFTKDILHTWLEKGLWPHTAPGACDELWKQCSIDMMHLEIEQDPETKAIMRRVAQIRMYYWFEEEKKKLDESSNLVKLDSDEILHARTSDTFFRYFSTIWDKADDISKKVAREKFDTEVETGKKWLIGKISRPRKCARFPSLSSIATRML</sequence>
<gene>
    <name evidence="2" type="ORF">BDV37DRAFT_292988</name>
</gene>
<feature type="region of interest" description="Disordered" evidence="1">
    <location>
        <begin position="97"/>
        <end position="150"/>
    </location>
</feature>
<dbReference type="AlphaFoldDB" id="A0A5N7CRP5"/>
<evidence type="ECO:0000313" key="3">
    <source>
        <dbReference type="Proteomes" id="UP000325579"/>
    </source>
</evidence>
<keyword evidence="3" id="KW-1185">Reference proteome</keyword>
<dbReference type="OrthoDB" id="4418944at2759"/>
<evidence type="ECO:0000313" key="2">
    <source>
        <dbReference type="EMBL" id="KAE8396910.1"/>
    </source>
</evidence>
<dbReference type="Proteomes" id="UP000325579">
    <property type="component" value="Unassembled WGS sequence"/>
</dbReference>
<dbReference type="RefSeq" id="XP_031934229.1">
    <property type="nucleotide sequence ID" value="XM_032089291.1"/>
</dbReference>